<keyword evidence="3" id="KW-0256">Endoplasmic reticulum</keyword>
<keyword evidence="4" id="KW-0802">TPR repeat</keyword>
<dbReference type="Gene3D" id="1.10.287.110">
    <property type="entry name" value="DnaJ domain"/>
    <property type="match status" value="1"/>
</dbReference>
<dbReference type="OrthoDB" id="9779889at2"/>
<dbReference type="PANTHER" id="PTHR44140">
    <property type="entry name" value="LD25575P"/>
    <property type="match status" value="1"/>
</dbReference>
<evidence type="ECO:0000256" key="2">
    <source>
        <dbReference type="ARBA" id="ARBA00022729"/>
    </source>
</evidence>
<dbReference type="Pfam" id="PF00226">
    <property type="entry name" value="DnaJ"/>
    <property type="match status" value="1"/>
</dbReference>
<dbReference type="CDD" id="cd06257">
    <property type="entry name" value="DnaJ"/>
    <property type="match status" value="1"/>
</dbReference>
<dbReference type="EMBL" id="CP042467">
    <property type="protein sequence ID" value="QED26098.1"/>
    <property type="molecule type" value="Genomic_DNA"/>
</dbReference>
<reference evidence="6 7" key="1">
    <citation type="submission" date="2019-08" db="EMBL/GenBank/DDBJ databases">
        <authorList>
            <person name="Liang Q."/>
        </authorList>
    </citation>
    <scope>NUCLEOTIDE SEQUENCE [LARGE SCALE GENOMIC DNA]</scope>
    <source>
        <strain evidence="6 7">V1718</strain>
    </source>
</reference>
<dbReference type="PRINTS" id="PR00625">
    <property type="entry name" value="JDOMAIN"/>
</dbReference>
<dbReference type="SMART" id="SM00271">
    <property type="entry name" value="DnaJ"/>
    <property type="match status" value="1"/>
</dbReference>
<protein>
    <submittedName>
        <fullName evidence="6">J domain-containing protein</fullName>
    </submittedName>
</protein>
<dbReference type="InterPro" id="IPR011990">
    <property type="entry name" value="TPR-like_helical_dom_sf"/>
</dbReference>
<proteinExistence type="predicted"/>
<dbReference type="AlphaFoldDB" id="A0A5B8XM90"/>
<evidence type="ECO:0000313" key="6">
    <source>
        <dbReference type="EMBL" id="QED26098.1"/>
    </source>
</evidence>
<keyword evidence="2" id="KW-0732">Signal</keyword>
<evidence type="ECO:0000313" key="7">
    <source>
        <dbReference type="Proteomes" id="UP000321595"/>
    </source>
</evidence>
<dbReference type="PROSITE" id="PS50076">
    <property type="entry name" value="DNAJ_2"/>
    <property type="match status" value="1"/>
</dbReference>
<name>A0A5B8XM90_9DELT</name>
<dbReference type="GO" id="GO:0034975">
    <property type="term" value="P:protein folding in endoplasmic reticulum"/>
    <property type="evidence" value="ECO:0007669"/>
    <property type="project" value="TreeGrafter"/>
</dbReference>
<dbReference type="PANTHER" id="PTHR44140:SF2">
    <property type="entry name" value="LD25575P"/>
    <property type="match status" value="1"/>
</dbReference>
<feature type="repeat" description="TPR" evidence="4">
    <location>
        <begin position="106"/>
        <end position="139"/>
    </location>
</feature>
<dbReference type="GO" id="GO:0051787">
    <property type="term" value="F:misfolded protein binding"/>
    <property type="evidence" value="ECO:0007669"/>
    <property type="project" value="TreeGrafter"/>
</dbReference>
<keyword evidence="7" id="KW-1185">Reference proteome</keyword>
<dbReference type="Proteomes" id="UP000321595">
    <property type="component" value="Chromosome"/>
</dbReference>
<feature type="domain" description="J" evidence="5">
    <location>
        <begin position="23"/>
        <end position="94"/>
    </location>
</feature>
<dbReference type="PROSITE" id="PS50005">
    <property type="entry name" value="TPR"/>
    <property type="match status" value="1"/>
</dbReference>
<gene>
    <name evidence="6" type="ORF">FRD01_02240</name>
</gene>
<accession>A0A5B8XM90</accession>
<dbReference type="InterPro" id="IPR001623">
    <property type="entry name" value="DnaJ_domain"/>
</dbReference>
<dbReference type="InterPro" id="IPR019734">
    <property type="entry name" value="TPR_rpt"/>
</dbReference>
<dbReference type="KEGG" id="bbae:FRD01_02240"/>
<dbReference type="InterPro" id="IPR051727">
    <property type="entry name" value="DnaJ_C3_Co-chaperones"/>
</dbReference>
<evidence type="ECO:0000256" key="3">
    <source>
        <dbReference type="ARBA" id="ARBA00022824"/>
    </source>
</evidence>
<dbReference type="Gene3D" id="1.25.40.10">
    <property type="entry name" value="Tetratricopeptide repeat domain"/>
    <property type="match status" value="1"/>
</dbReference>
<comment type="subcellular location">
    <subcellularLocation>
        <location evidence="1">Endoplasmic reticulum</location>
    </subcellularLocation>
</comment>
<organism evidence="6 7">
    <name type="scientific">Microvenator marinus</name>
    <dbReference type="NCBI Taxonomy" id="2600177"/>
    <lineage>
        <taxon>Bacteria</taxon>
        <taxon>Deltaproteobacteria</taxon>
        <taxon>Bradymonadales</taxon>
        <taxon>Microvenatoraceae</taxon>
        <taxon>Microvenator</taxon>
    </lineage>
</organism>
<dbReference type="GO" id="GO:0051087">
    <property type="term" value="F:protein-folding chaperone binding"/>
    <property type="evidence" value="ECO:0007669"/>
    <property type="project" value="TreeGrafter"/>
</dbReference>
<evidence type="ECO:0000256" key="4">
    <source>
        <dbReference type="PROSITE-ProRule" id="PRU00339"/>
    </source>
</evidence>
<evidence type="ECO:0000259" key="5">
    <source>
        <dbReference type="PROSITE" id="PS50076"/>
    </source>
</evidence>
<dbReference type="SUPFAM" id="SSF48452">
    <property type="entry name" value="TPR-like"/>
    <property type="match status" value="1"/>
</dbReference>
<dbReference type="InterPro" id="IPR036869">
    <property type="entry name" value="J_dom_sf"/>
</dbReference>
<evidence type="ECO:0000256" key="1">
    <source>
        <dbReference type="ARBA" id="ARBA00004240"/>
    </source>
</evidence>
<sequence>MAQGNEQILVEIEQMLEKIEEGNLYQVLGVAPDADQPNINLAYRQLTKKWHIDRFSNVDLGDARDKVQTIFAAINDAHRVLSNPQKREEYDAENDDGPDIGALLQAESAFRRGKNMMKTGAHKGAFESFKEACELAPDEIEYRANLLYTEFLLTEKNDRGEVVSKKRAGEIFQELDEISQTLSGKDWLLGFMGTVALGMGQEKKAESLLREASFINGQNHDVKRQLRLIEMRKNKKESFTDQLKKFFKIS</sequence>
<dbReference type="SUPFAM" id="SSF46565">
    <property type="entry name" value="Chaperone J-domain"/>
    <property type="match status" value="1"/>
</dbReference>